<organism evidence="1 2">
    <name type="scientific">Stieleria varia</name>
    <dbReference type="NCBI Taxonomy" id="2528005"/>
    <lineage>
        <taxon>Bacteria</taxon>
        <taxon>Pseudomonadati</taxon>
        <taxon>Planctomycetota</taxon>
        <taxon>Planctomycetia</taxon>
        <taxon>Pirellulales</taxon>
        <taxon>Pirellulaceae</taxon>
        <taxon>Stieleria</taxon>
    </lineage>
</organism>
<evidence type="ECO:0000313" key="1">
    <source>
        <dbReference type="EMBL" id="TWU02511.1"/>
    </source>
</evidence>
<accession>A0A5C6ASR1</accession>
<sequence>MYLLATVTCLLQYLTYYGNLPVTVPCLLPCLLRYVVLHTDGTECGSYGSQAALSINIFAFRKSSCAVGSPQSC</sequence>
<comment type="caution">
    <text evidence="1">The sequence shown here is derived from an EMBL/GenBank/DDBJ whole genome shotgun (WGS) entry which is preliminary data.</text>
</comment>
<name>A0A5C6ASR1_9BACT</name>
<keyword evidence="2" id="KW-1185">Reference proteome</keyword>
<dbReference type="AlphaFoldDB" id="A0A5C6ASR1"/>
<protein>
    <submittedName>
        <fullName evidence="1">Uncharacterized protein</fullName>
    </submittedName>
</protein>
<gene>
    <name evidence="1" type="ORF">Pla52n_35610</name>
</gene>
<dbReference type="EMBL" id="SJPN01000004">
    <property type="protein sequence ID" value="TWU02511.1"/>
    <property type="molecule type" value="Genomic_DNA"/>
</dbReference>
<evidence type="ECO:0000313" key="2">
    <source>
        <dbReference type="Proteomes" id="UP000320176"/>
    </source>
</evidence>
<proteinExistence type="predicted"/>
<dbReference type="Proteomes" id="UP000320176">
    <property type="component" value="Unassembled WGS sequence"/>
</dbReference>
<reference evidence="1 2" key="1">
    <citation type="submission" date="2019-02" db="EMBL/GenBank/DDBJ databases">
        <title>Deep-cultivation of Planctomycetes and their phenomic and genomic characterization uncovers novel biology.</title>
        <authorList>
            <person name="Wiegand S."/>
            <person name="Jogler M."/>
            <person name="Boedeker C."/>
            <person name="Pinto D."/>
            <person name="Vollmers J."/>
            <person name="Rivas-Marin E."/>
            <person name="Kohn T."/>
            <person name="Peeters S.H."/>
            <person name="Heuer A."/>
            <person name="Rast P."/>
            <person name="Oberbeckmann S."/>
            <person name="Bunk B."/>
            <person name="Jeske O."/>
            <person name="Meyerdierks A."/>
            <person name="Storesund J.E."/>
            <person name="Kallscheuer N."/>
            <person name="Luecker S."/>
            <person name="Lage O.M."/>
            <person name="Pohl T."/>
            <person name="Merkel B.J."/>
            <person name="Hornburger P."/>
            <person name="Mueller R.-W."/>
            <person name="Bruemmer F."/>
            <person name="Labrenz M."/>
            <person name="Spormann A.M."/>
            <person name="Op Den Camp H."/>
            <person name="Overmann J."/>
            <person name="Amann R."/>
            <person name="Jetten M.S.M."/>
            <person name="Mascher T."/>
            <person name="Medema M.H."/>
            <person name="Devos D.P."/>
            <person name="Kaster A.-K."/>
            <person name="Ovreas L."/>
            <person name="Rohde M."/>
            <person name="Galperin M.Y."/>
            <person name="Jogler C."/>
        </authorList>
    </citation>
    <scope>NUCLEOTIDE SEQUENCE [LARGE SCALE GENOMIC DNA]</scope>
    <source>
        <strain evidence="1 2">Pla52n</strain>
    </source>
</reference>